<dbReference type="RefSeq" id="WP_149283664.1">
    <property type="nucleotide sequence ID" value="NZ_CP038437.2"/>
</dbReference>
<name>A0A5C1NCT7_9GAMM</name>
<sequence>MRLEVQKTYKILRFLNKPRSLPVRSLYSVSCWCGMLLLGAPLRVANDSFCLAAKPNGIIIVVRRMIWFINTGWIPVSIPADYFFDISEKMSLSASRSLIEWLGRNNRIDEFGRCIWQADLIGGIIERKCDAQGRLELTPANAVTVEDNLFCQKVDGALGALCEYSKVIPDNKTVTKKFKKRKESFDKRDAYQAISDFRRLMSELEFPWYVVSGTLLGAVRNKDFLDHDYDIDVGIDYDDFDTERFLELANGSAERAWVVKSTSYCTFREKSESGSVVYYQMEKPILIKLVHKSGLVIDVFIHIKDGENIWHGSPIHRWDNTLFEITEYRLGEEVVFGAKDADRYLTENYGDWKTPVVEFDCSIDPPNIRYSNTVKSVTYLSKVAYRFLQCGEIEKSSIYLESMQRSGAIIRDKGTWKYNR</sequence>
<evidence type="ECO:0000259" key="2">
    <source>
        <dbReference type="Pfam" id="PF04991"/>
    </source>
</evidence>
<protein>
    <submittedName>
        <fullName evidence="3">LicD family protein</fullName>
    </submittedName>
</protein>
<dbReference type="GO" id="GO:0009100">
    <property type="term" value="P:glycoprotein metabolic process"/>
    <property type="evidence" value="ECO:0007669"/>
    <property type="project" value="UniProtKB-ARBA"/>
</dbReference>
<dbReference type="PANTHER" id="PTHR43404:SF1">
    <property type="entry name" value="MNN4P"/>
    <property type="match status" value="1"/>
</dbReference>
<evidence type="ECO:0000313" key="4">
    <source>
        <dbReference type="Proteomes" id="UP000324285"/>
    </source>
</evidence>
<dbReference type="PANTHER" id="PTHR43404">
    <property type="entry name" value="LIPOPOLYSACCHARIDE CHOLINEPHOSPHOTRANSFERASE LICD"/>
    <property type="match status" value="1"/>
</dbReference>
<accession>A0A5C1NCT7</accession>
<keyword evidence="1" id="KW-1133">Transmembrane helix</keyword>
<keyword evidence="1" id="KW-0812">Transmembrane</keyword>
<dbReference type="InterPro" id="IPR007074">
    <property type="entry name" value="LicD/FKTN/FKRP_NTP_transf"/>
</dbReference>
<dbReference type="InterPro" id="IPR052942">
    <property type="entry name" value="LPS_cholinephosphotransferase"/>
</dbReference>
<reference evidence="3" key="1">
    <citation type="submission" date="2021-02" db="EMBL/GenBank/DDBJ databases">
        <title>Strain Y2R2, a novel species of the genus Halomonas.</title>
        <authorList>
            <person name="Huang H."/>
        </authorList>
    </citation>
    <scope>NUCLEOTIDE SEQUENCE</scope>
    <source>
        <strain evidence="3">Y2R2</strain>
    </source>
</reference>
<proteinExistence type="predicted"/>
<dbReference type="KEGG" id="hbh:E4T21_03780"/>
<keyword evidence="4" id="KW-1185">Reference proteome</keyword>
<dbReference type="EMBL" id="CP038437">
    <property type="protein sequence ID" value="QEM80770.1"/>
    <property type="molecule type" value="Genomic_DNA"/>
</dbReference>
<dbReference type="Proteomes" id="UP000324285">
    <property type="component" value="Chromosome"/>
</dbReference>
<feature type="domain" description="LicD/FKTN/FKRP nucleotidyltransferase" evidence="2">
    <location>
        <begin position="206"/>
        <end position="302"/>
    </location>
</feature>
<feature type="transmembrane region" description="Helical" evidence="1">
    <location>
        <begin position="21"/>
        <end position="42"/>
    </location>
</feature>
<organism evidence="3 4">
    <name type="scientific">Halomonas binhaiensis</name>
    <dbReference type="NCBI Taxonomy" id="2562282"/>
    <lineage>
        <taxon>Bacteria</taxon>
        <taxon>Pseudomonadati</taxon>
        <taxon>Pseudomonadota</taxon>
        <taxon>Gammaproteobacteria</taxon>
        <taxon>Oceanospirillales</taxon>
        <taxon>Halomonadaceae</taxon>
        <taxon>Halomonas</taxon>
    </lineage>
</organism>
<keyword evidence="1" id="KW-0472">Membrane</keyword>
<evidence type="ECO:0000313" key="3">
    <source>
        <dbReference type="EMBL" id="QEM80770.1"/>
    </source>
</evidence>
<dbReference type="Pfam" id="PF04991">
    <property type="entry name" value="LicD"/>
    <property type="match status" value="1"/>
</dbReference>
<gene>
    <name evidence="3" type="ORF">E4T21_03780</name>
</gene>
<dbReference type="OrthoDB" id="9786100at2"/>
<dbReference type="AlphaFoldDB" id="A0A5C1NCT7"/>
<evidence type="ECO:0000256" key="1">
    <source>
        <dbReference type="SAM" id="Phobius"/>
    </source>
</evidence>